<evidence type="ECO:0000313" key="1">
    <source>
        <dbReference type="EMBL" id="JAD87069.1"/>
    </source>
</evidence>
<name>A0A0A9DEQ4_ARUDO</name>
<protein>
    <submittedName>
        <fullName evidence="1">Uncharacterized protein</fullName>
    </submittedName>
</protein>
<proteinExistence type="predicted"/>
<dbReference type="AlphaFoldDB" id="A0A0A9DEQ4"/>
<sequence length="83" mass="9245">MLGSVSIVLFFGSNNKSLGSYREWKLRSNIYTQRGAGTTRYTSTISIEHCLCCAIPVCMFPTFLVHIQSSLPGTHLLWFSGLV</sequence>
<accession>A0A0A9DEQ4</accession>
<organism evidence="1">
    <name type="scientific">Arundo donax</name>
    <name type="common">Giant reed</name>
    <name type="synonym">Donax arundinaceus</name>
    <dbReference type="NCBI Taxonomy" id="35708"/>
    <lineage>
        <taxon>Eukaryota</taxon>
        <taxon>Viridiplantae</taxon>
        <taxon>Streptophyta</taxon>
        <taxon>Embryophyta</taxon>
        <taxon>Tracheophyta</taxon>
        <taxon>Spermatophyta</taxon>
        <taxon>Magnoliopsida</taxon>
        <taxon>Liliopsida</taxon>
        <taxon>Poales</taxon>
        <taxon>Poaceae</taxon>
        <taxon>PACMAD clade</taxon>
        <taxon>Arundinoideae</taxon>
        <taxon>Arundineae</taxon>
        <taxon>Arundo</taxon>
    </lineage>
</organism>
<dbReference type="EMBL" id="GBRH01210826">
    <property type="protein sequence ID" value="JAD87069.1"/>
    <property type="molecule type" value="Transcribed_RNA"/>
</dbReference>
<reference evidence="1" key="1">
    <citation type="submission" date="2014-09" db="EMBL/GenBank/DDBJ databases">
        <authorList>
            <person name="Magalhaes I.L.F."/>
            <person name="Oliveira U."/>
            <person name="Santos F.R."/>
            <person name="Vidigal T.H.D.A."/>
            <person name="Brescovit A.D."/>
            <person name="Santos A.J."/>
        </authorList>
    </citation>
    <scope>NUCLEOTIDE SEQUENCE</scope>
    <source>
        <tissue evidence="1">Shoot tissue taken approximately 20 cm above the soil surface</tissue>
    </source>
</reference>
<reference evidence="1" key="2">
    <citation type="journal article" date="2015" name="Data Brief">
        <title>Shoot transcriptome of the giant reed, Arundo donax.</title>
        <authorList>
            <person name="Barrero R.A."/>
            <person name="Guerrero F.D."/>
            <person name="Moolhuijzen P."/>
            <person name="Goolsby J.A."/>
            <person name="Tidwell J."/>
            <person name="Bellgard S.E."/>
            <person name="Bellgard M.I."/>
        </authorList>
    </citation>
    <scope>NUCLEOTIDE SEQUENCE</scope>
    <source>
        <tissue evidence="1">Shoot tissue taken approximately 20 cm above the soil surface</tissue>
    </source>
</reference>